<dbReference type="PRINTS" id="PR00700">
    <property type="entry name" value="PRTYPHPHTASE"/>
</dbReference>
<dbReference type="PROSITE" id="PS50056">
    <property type="entry name" value="TYR_PHOSPHATASE_2"/>
    <property type="match status" value="2"/>
</dbReference>
<dbReference type="SUPFAM" id="SSF49785">
    <property type="entry name" value="Galactose-binding domain-like"/>
    <property type="match status" value="1"/>
</dbReference>
<evidence type="ECO:0000256" key="5">
    <source>
        <dbReference type="SAM" id="MobiDB-lite"/>
    </source>
</evidence>
<dbReference type="GO" id="GO:0004725">
    <property type="term" value="F:protein tyrosine phosphatase activity"/>
    <property type="evidence" value="ECO:0007669"/>
    <property type="project" value="UniProtKB-EC"/>
</dbReference>
<dbReference type="PROSITE" id="PS50055">
    <property type="entry name" value="TYR_PHOSPHATASE_PTP"/>
    <property type="match status" value="2"/>
</dbReference>
<feature type="domain" description="Tyrosine specific protein phosphatases" evidence="9">
    <location>
        <begin position="789"/>
        <end position="864"/>
    </location>
</feature>
<evidence type="ECO:0000259" key="8">
    <source>
        <dbReference type="PROSITE" id="PS50055"/>
    </source>
</evidence>
<dbReference type="CDD" id="cd00055">
    <property type="entry name" value="EGF_Lam"/>
    <property type="match status" value="1"/>
</dbReference>
<dbReference type="SMART" id="SM00404">
    <property type="entry name" value="PTPc_motif"/>
    <property type="match status" value="2"/>
</dbReference>
<keyword evidence="4" id="KW-0904">Protein phosphatase</keyword>
<keyword evidence="6" id="KW-1133">Transmembrane helix</keyword>
<keyword evidence="6" id="KW-0812">Transmembrane</keyword>
<feature type="domain" description="Tyrosine-protein phosphatase" evidence="8">
    <location>
        <begin position="622"/>
        <end position="873"/>
    </location>
</feature>
<dbReference type="CDD" id="cd00047">
    <property type="entry name" value="PTPc"/>
    <property type="match status" value="2"/>
</dbReference>
<dbReference type="Pfam" id="PF00102">
    <property type="entry name" value="Y_phosphatase"/>
    <property type="match status" value="2"/>
</dbReference>
<dbReference type="EC" id="3.1.3.48" evidence="2"/>
<keyword evidence="11" id="KW-1185">Reference proteome</keyword>
<evidence type="ECO:0000256" key="7">
    <source>
        <dbReference type="SAM" id="SignalP"/>
    </source>
</evidence>
<dbReference type="Proteomes" id="UP000005408">
    <property type="component" value="Unassembled WGS sequence"/>
</dbReference>
<keyword evidence="3" id="KW-0378">Hydrolase</keyword>
<dbReference type="Gene3D" id="2.60.120.260">
    <property type="entry name" value="Galactose-binding domain-like"/>
    <property type="match status" value="1"/>
</dbReference>
<dbReference type="SUPFAM" id="SSF52799">
    <property type="entry name" value="(Phosphotyrosine protein) phosphatases II"/>
    <property type="match status" value="2"/>
</dbReference>
<dbReference type="EnsemblMetazoa" id="G515.1">
    <property type="protein sequence ID" value="G515.1:cds"/>
    <property type="gene ID" value="G515"/>
</dbReference>
<evidence type="ECO:0000256" key="3">
    <source>
        <dbReference type="ARBA" id="ARBA00022801"/>
    </source>
</evidence>
<keyword evidence="6" id="KW-0472">Membrane</keyword>
<dbReference type="SMART" id="SM00181">
    <property type="entry name" value="EGF"/>
    <property type="match status" value="3"/>
</dbReference>
<feature type="chain" id="PRO_5036450211" description="protein-tyrosine-phosphatase" evidence="7">
    <location>
        <begin position="21"/>
        <end position="883"/>
    </location>
</feature>
<dbReference type="Gene3D" id="2.170.300.10">
    <property type="entry name" value="Tie2 ligand-binding domain superfamily"/>
    <property type="match status" value="1"/>
</dbReference>
<dbReference type="InterPro" id="IPR029021">
    <property type="entry name" value="Prot-tyrosine_phosphatase-like"/>
</dbReference>
<accession>A0A8W8N951</accession>
<dbReference type="InterPro" id="IPR000387">
    <property type="entry name" value="Tyr_Pase_dom"/>
</dbReference>
<evidence type="ECO:0000256" key="6">
    <source>
        <dbReference type="SAM" id="Phobius"/>
    </source>
</evidence>
<dbReference type="GO" id="GO:0008045">
    <property type="term" value="P:motor neuron axon guidance"/>
    <property type="evidence" value="ECO:0007669"/>
    <property type="project" value="TreeGrafter"/>
</dbReference>
<keyword evidence="7" id="KW-0732">Signal</keyword>
<dbReference type="AlphaFoldDB" id="A0A8W8N951"/>
<dbReference type="Pfam" id="PF22633">
    <property type="entry name" value="F5_F8_type_C_2"/>
    <property type="match status" value="1"/>
</dbReference>
<feature type="domain" description="Tyrosine-protein phosphatase" evidence="8">
    <location>
        <begin position="344"/>
        <end position="587"/>
    </location>
</feature>
<evidence type="ECO:0000256" key="4">
    <source>
        <dbReference type="ARBA" id="ARBA00022912"/>
    </source>
</evidence>
<dbReference type="PANTHER" id="PTHR19134">
    <property type="entry name" value="RECEPTOR-TYPE TYROSINE-PROTEIN PHOSPHATASE"/>
    <property type="match status" value="1"/>
</dbReference>
<reference evidence="10" key="1">
    <citation type="submission" date="2022-08" db="UniProtKB">
        <authorList>
            <consortium name="EnsemblMetazoa"/>
        </authorList>
    </citation>
    <scope>IDENTIFICATION</scope>
    <source>
        <strain evidence="10">05x7-T-G4-1.051#20</strain>
    </source>
</reference>
<dbReference type="InterPro" id="IPR008979">
    <property type="entry name" value="Galactose-bd-like_sf"/>
</dbReference>
<dbReference type="PANTHER" id="PTHR19134:SF562">
    <property type="entry name" value="PROTEIN-TYROSINE-PHOSPHATASE"/>
    <property type="match status" value="1"/>
</dbReference>
<dbReference type="SMART" id="SM00194">
    <property type="entry name" value="PTPc"/>
    <property type="match status" value="2"/>
</dbReference>
<dbReference type="InterPro" id="IPR000742">
    <property type="entry name" value="EGF"/>
</dbReference>
<feature type="region of interest" description="Disordered" evidence="5">
    <location>
        <begin position="297"/>
        <end position="317"/>
    </location>
</feature>
<dbReference type="InterPro" id="IPR016130">
    <property type="entry name" value="Tyr_Pase_AS"/>
</dbReference>
<dbReference type="PROSITE" id="PS00383">
    <property type="entry name" value="TYR_PHOSPHATASE_1"/>
    <property type="match status" value="1"/>
</dbReference>
<dbReference type="Gene3D" id="3.90.190.10">
    <property type="entry name" value="Protein tyrosine phosphatase superfamily"/>
    <property type="match status" value="2"/>
</dbReference>
<feature type="signal peptide" evidence="7">
    <location>
        <begin position="1"/>
        <end position="20"/>
    </location>
</feature>
<evidence type="ECO:0000256" key="1">
    <source>
        <dbReference type="ARBA" id="ARBA00009580"/>
    </source>
</evidence>
<comment type="similarity">
    <text evidence="1">Belongs to the protein-tyrosine phosphatase family.</text>
</comment>
<dbReference type="InterPro" id="IPR003595">
    <property type="entry name" value="Tyr_Pase_cat"/>
</dbReference>
<organism evidence="10 11">
    <name type="scientific">Magallana gigas</name>
    <name type="common">Pacific oyster</name>
    <name type="synonym">Crassostrea gigas</name>
    <dbReference type="NCBI Taxonomy" id="29159"/>
    <lineage>
        <taxon>Eukaryota</taxon>
        <taxon>Metazoa</taxon>
        <taxon>Spiralia</taxon>
        <taxon>Lophotrochozoa</taxon>
        <taxon>Mollusca</taxon>
        <taxon>Bivalvia</taxon>
        <taxon>Autobranchia</taxon>
        <taxon>Pteriomorphia</taxon>
        <taxon>Ostreida</taxon>
        <taxon>Ostreoidea</taxon>
        <taxon>Ostreidae</taxon>
        <taxon>Magallana</taxon>
    </lineage>
</organism>
<name>A0A8W8N951_MAGGI</name>
<feature type="transmembrane region" description="Helical" evidence="6">
    <location>
        <begin position="246"/>
        <end position="267"/>
    </location>
</feature>
<evidence type="ECO:0000259" key="9">
    <source>
        <dbReference type="PROSITE" id="PS50056"/>
    </source>
</evidence>
<dbReference type="InterPro" id="IPR002049">
    <property type="entry name" value="LE_dom"/>
</dbReference>
<dbReference type="InterPro" id="IPR050348">
    <property type="entry name" value="Protein-Tyr_Phosphatase"/>
</dbReference>
<feature type="domain" description="Tyrosine specific protein phosphatases" evidence="9">
    <location>
        <begin position="510"/>
        <end position="578"/>
    </location>
</feature>
<sequence>MFTAWIFVVINTFIIRLGNGDLSANRNTNHFKQLPGCPDCEASNAVDGNINTCTGTEFGNTSPDKITWWYVDLGGVHSVYNIRIQFKDYPQYNCSNLGVYGSNCDIPCPDNCRERRCDIINGTCLECTPGWMGENCTTECPTGKFGPDCVYNCSRHCMGDVTCNRTTGRCDTGCKAGYTGELCDAECPTGKFGPDCVYNCSRHCMGDVTCNRTTGRCDTGCKAGYTGELCDAESKSEKTDQNIETVLGAVGAGVVFLITIVIIAYILRQRRTQSKKADEREETMGFSAMDETLIKGKRKPADKTGTKNDISNSETKKSKGLISKEYQNLKGLTTYLSEIKSTKMEEEYKAIPKGELHACIEGKRQENKSKNRYTTIFPYDHSRVVLNTYTSESDYINANYIEVGPKDSTIADFWKMVWQENARIIVCLTNISEAKTKKCAKYWPDLNDKHMEGDISIRCQKEQTYAENVVRHLRIKNNSENTERNVFMFHYTQWPDHGVPEPLSLVVFHRHVMKTVEDHPMGYIVVHCSAGIGRTGTFIALDALYKEGERTGKVNVPQYVEKMRNARMNMIQGEDQYKTVYMALLEAFRGRLRAVPVDFFLKEFQDHSCYFNHGDVSKQSPFALEFEELLSFRKVYTNEDYKSGMSNIAANYVPSVLPVERYLCPLTTENLYYNAVCLQSFTRCDRFISAQFPLPDYTEHFLTLVKTYYTCTIVSLFPLEEVKSTSFWLPTKNQQKTVGPFTVKLAESTQAKYVAKTNITLQQKGGSSMRVAVLECRGWEDEYDSKSRRILIDLVQEVKIEERTHPTGRILVLSSDGAKRCGPFCAVFNALEQMMMDEEVDLFTITRQLQTRRPEFLSSLDEYQYCFNTISDYLQNDTLYANI</sequence>
<evidence type="ECO:0000256" key="2">
    <source>
        <dbReference type="ARBA" id="ARBA00013064"/>
    </source>
</evidence>
<protein>
    <recommendedName>
        <fullName evidence="2">protein-tyrosine-phosphatase</fullName>
        <ecNumber evidence="2">3.1.3.48</ecNumber>
    </recommendedName>
</protein>
<evidence type="ECO:0000313" key="11">
    <source>
        <dbReference type="Proteomes" id="UP000005408"/>
    </source>
</evidence>
<dbReference type="InterPro" id="IPR000242">
    <property type="entry name" value="PTP_cat"/>
</dbReference>
<evidence type="ECO:0000313" key="10">
    <source>
        <dbReference type="EnsemblMetazoa" id="G515.1:cds"/>
    </source>
</evidence>
<proteinExistence type="inferred from homology"/>